<name>A0A0K1PVY3_9BACT</name>
<dbReference type="EMBL" id="CP012333">
    <property type="protein sequence ID" value="AKU97690.1"/>
    <property type="molecule type" value="Genomic_DNA"/>
</dbReference>
<organism evidence="2 3">
    <name type="scientific">Labilithrix luteola</name>
    <dbReference type="NCBI Taxonomy" id="1391654"/>
    <lineage>
        <taxon>Bacteria</taxon>
        <taxon>Pseudomonadati</taxon>
        <taxon>Myxococcota</taxon>
        <taxon>Polyangia</taxon>
        <taxon>Polyangiales</taxon>
        <taxon>Labilitrichaceae</taxon>
        <taxon>Labilithrix</taxon>
    </lineage>
</organism>
<sequence length="68" mass="8072">MARRRRRLHEGGVWARQGRGRARQRKTACELRTPPRSRTGQRRTRSGIRSVPEFVRRDTLRRGRFAST</sequence>
<keyword evidence="3" id="KW-1185">Reference proteome</keyword>
<feature type="region of interest" description="Disordered" evidence="1">
    <location>
        <begin position="1"/>
        <end position="51"/>
    </location>
</feature>
<reference evidence="2 3" key="1">
    <citation type="submission" date="2015-08" db="EMBL/GenBank/DDBJ databases">
        <authorList>
            <person name="Babu N.S."/>
            <person name="Beckwith C.J."/>
            <person name="Beseler K.G."/>
            <person name="Brison A."/>
            <person name="Carone J.V."/>
            <person name="Caskin T.P."/>
            <person name="Diamond M."/>
            <person name="Durham M.E."/>
            <person name="Foxe J.M."/>
            <person name="Go M."/>
            <person name="Henderson B.A."/>
            <person name="Jones I.B."/>
            <person name="McGettigan J.A."/>
            <person name="Micheletti S.J."/>
            <person name="Nasrallah M.E."/>
            <person name="Ortiz D."/>
            <person name="Piller C.R."/>
            <person name="Privatt S.R."/>
            <person name="Schneider S.L."/>
            <person name="Sharp S."/>
            <person name="Smith T.C."/>
            <person name="Stanton J.D."/>
            <person name="Ullery H.E."/>
            <person name="Wilson R.J."/>
            <person name="Serrano M.G."/>
            <person name="Buck G."/>
            <person name="Lee V."/>
            <person name="Wang Y."/>
            <person name="Carvalho R."/>
            <person name="Voegtly L."/>
            <person name="Shi R."/>
            <person name="Duckworth R."/>
            <person name="Johnson A."/>
            <person name="Loviza R."/>
            <person name="Walstead R."/>
            <person name="Shah Z."/>
            <person name="Kiflezghi M."/>
            <person name="Wade K."/>
            <person name="Ball S.L."/>
            <person name="Bradley K.W."/>
            <person name="Asai D.J."/>
            <person name="Bowman C.A."/>
            <person name="Russell D.A."/>
            <person name="Pope W.H."/>
            <person name="Jacobs-Sera D."/>
            <person name="Hendrix R.W."/>
            <person name="Hatfull G.F."/>
        </authorList>
    </citation>
    <scope>NUCLEOTIDE SEQUENCE [LARGE SCALE GENOMIC DNA]</scope>
    <source>
        <strain evidence="2 3">DSM 27648</strain>
    </source>
</reference>
<protein>
    <submittedName>
        <fullName evidence="2">Uncharacterized protein</fullName>
    </submittedName>
</protein>
<accession>A0A0K1PVY3</accession>
<gene>
    <name evidence="2" type="ORF">AKJ09_04354</name>
</gene>
<dbReference type="Proteomes" id="UP000064967">
    <property type="component" value="Chromosome"/>
</dbReference>
<dbReference type="AlphaFoldDB" id="A0A0K1PVY3"/>
<evidence type="ECO:0000256" key="1">
    <source>
        <dbReference type="SAM" id="MobiDB-lite"/>
    </source>
</evidence>
<evidence type="ECO:0000313" key="3">
    <source>
        <dbReference type="Proteomes" id="UP000064967"/>
    </source>
</evidence>
<evidence type="ECO:0000313" key="2">
    <source>
        <dbReference type="EMBL" id="AKU97690.1"/>
    </source>
</evidence>
<dbReference type="KEGG" id="llu:AKJ09_04354"/>
<proteinExistence type="predicted"/>